<evidence type="ECO:0000256" key="3">
    <source>
        <dbReference type="ARBA" id="ARBA00022723"/>
    </source>
</evidence>
<dbReference type="InterPro" id="IPR002397">
    <property type="entry name" value="Cyt_P450_B"/>
</dbReference>
<proteinExistence type="inferred from homology"/>
<dbReference type="SUPFAM" id="SSF48264">
    <property type="entry name" value="Cytochrome P450"/>
    <property type="match status" value="1"/>
</dbReference>
<dbReference type="Gene3D" id="1.10.630.10">
    <property type="entry name" value="Cytochrome P450"/>
    <property type="match status" value="1"/>
</dbReference>
<dbReference type="InterPro" id="IPR036396">
    <property type="entry name" value="Cyt_P450_sf"/>
</dbReference>
<protein>
    <submittedName>
        <fullName evidence="8">Cytochrome P450</fullName>
    </submittedName>
</protein>
<keyword evidence="6 7" id="KW-0503">Monooxygenase</keyword>
<dbReference type="PROSITE" id="PS00086">
    <property type="entry name" value="CYTOCHROME_P450"/>
    <property type="match status" value="1"/>
</dbReference>
<organism evidence="8 9">
    <name type="scientific">Nocardia niwae</name>
    <dbReference type="NCBI Taxonomy" id="626084"/>
    <lineage>
        <taxon>Bacteria</taxon>
        <taxon>Bacillati</taxon>
        <taxon>Actinomycetota</taxon>
        <taxon>Actinomycetes</taxon>
        <taxon>Mycobacteriales</taxon>
        <taxon>Nocardiaceae</taxon>
        <taxon>Nocardia</taxon>
    </lineage>
</organism>
<evidence type="ECO:0000313" key="8">
    <source>
        <dbReference type="EMBL" id="MEU2121665.1"/>
    </source>
</evidence>
<keyword evidence="4 7" id="KW-0560">Oxidoreductase</keyword>
<evidence type="ECO:0000313" key="9">
    <source>
        <dbReference type="Proteomes" id="UP001550535"/>
    </source>
</evidence>
<reference evidence="8 9" key="1">
    <citation type="submission" date="2024-06" db="EMBL/GenBank/DDBJ databases">
        <title>The Natural Products Discovery Center: Release of the First 8490 Sequenced Strains for Exploring Actinobacteria Biosynthetic Diversity.</title>
        <authorList>
            <person name="Kalkreuter E."/>
            <person name="Kautsar S.A."/>
            <person name="Yang D."/>
            <person name="Bader C.D."/>
            <person name="Teijaro C.N."/>
            <person name="Fluegel L."/>
            <person name="Davis C.M."/>
            <person name="Simpson J.R."/>
            <person name="Lauterbach L."/>
            <person name="Steele A.D."/>
            <person name="Gui C."/>
            <person name="Meng S."/>
            <person name="Li G."/>
            <person name="Viehrig K."/>
            <person name="Ye F."/>
            <person name="Su P."/>
            <person name="Kiefer A.F."/>
            <person name="Nichols A."/>
            <person name="Cepeda A.J."/>
            <person name="Yan W."/>
            <person name="Fan B."/>
            <person name="Jiang Y."/>
            <person name="Adhikari A."/>
            <person name="Zheng C.-J."/>
            <person name="Schuster L."/>
            <person name="Cowan T.M."/>
            <person name="Smanski M.J."/>
            <person name="Chevrette M.G."/>
            <person name="De Carvalho L.P.S."/>
            <person name="Shen B."/>
        </authorList>
    </citation>
    <scope>NUCLEOTIDE SEQUENCE [LARGE SCALE GENOMIC DNA]</scope>
    <source>
        <strain evidence="8 9">NPDC019434</strain>
    </source>
</reference>
<evidence type="ECO:0000256" key="1">
    <source>
        <dbReference type="ARBA" id="ARBA00010617"/>
    </source>
</evidence>
<sequence>MSEGLIHTLTAEFFQDPHIVYRKLNEDGPVHRIEFPNGIRAWLVTGYDLAKQVLTDPTISKDLYGPAGYAAQTKNNVALRLDPPVNDHLVYSDPPRHTRLRSIIMKAFAGKAIRDFTPTLQNIAETLLDTLSDETSVDLLRGYAYPFAATVICELIGIAASDRREFQGWLTTQVSTADVAEKHAAAEKFESYVHRLIDDRPRDEGQDFLSELIAPTDDGHRLDRRELVAMINALLLGSQETIAGLIGNAVLTMLRTPGLRDELSATPDLVPAFLEETMRYEGSGNITTYRFITEPIRLGSQHIESGEIILVSLASANRDRNHFSHADEFDLHRSDNRHLAFGYGIHRCAAASLARREAQIAIAALLARYPRIALATAPEELKWQSSLINRSLVSLPVRLHES</sequence>
<keyword evidence="9" id="KW-1185">Reference proteome</keyword>
<dbReference type="Pfam" id="PF00067">
    <property type="entry name" value="p450"/>
    <property type="match status" value="1"/>
</dbReference>
<dbReference type="PRINTS" id="PR00359">
    <property type="entry name" value="BP450"/>
</dbReference>
<keyword evidence="3 7" id="KW-0479">Metal-binding</keyword>
<keyword evidence="2 7" id="KW-0349">Heme</keyword>
<dbReference type="PANTHER" id="PTHR46696">
    <property type="entry name" value="P450, PUTATIVE (EUROFUNG)-RELATED"/>
    <property type="match status" value="1"/>
</dbReference>
<dbReference type="InterPro" id="IPR001128">
    <property type="entry name" value="Cyt_P450"/>
</dbReference>
<evidence type="ECO:0000256" key="7">
    <source>
        <dbReference type="RuleBase" id="RU000461"/>
    </source>
</evidence>
<dbReference type="CDD" id="cd11029">
    <property type="entry name" value="CYP107-like"/>
    <property type="match status" value="1"/>
</dbReference>
<comment type="caution">
    <text evidence="8">The sequence shown here is derived from an EMBL/GenBank/DDBJ whole genome shotgun (WGS) entry which is preliminary data.</text>
</comment>
<dbReference type="Proteomes" id="UP001550535">
    <property type="component" value="Unassembled WGS sequence"/>
</dbReference>
<name>A0ABV2X6Y4_9NOCA</name>
<dbReference type="EMBL" id="JBEYBR010000013">
    <property type="protein sequence ID" value="MEU2121665.1"/>
    <property type="molecule type" value="Genomic_DNA"/>
</dbReference>
<evidence type="ECO:0000256" key="6">
    <source>
        <dbReference type="ARBA" id="ARBA00023033"/>
    </source>
</evidence>
<dbReference type="RefSeq" id="WP_357808568.1">
    <property type="nucleotide sequence ID" value="NZ_JBEYBM010000022.1"/>
</dbReference>
<keyword evidence="5 7" id="KW-0408">Iron</keyword>
<dbReference type="PANTHER" id="PTHR46696:SF1">
    <property type="entry name" value="CYTOCHROME P450 YJIB-RELATED"/>
    <property type="match status" value="1"/>
</dbReference>
<evidence type="ECO:0000256" key="2">
    <source>
        <dbReference type="ARBA" id="ARBA00022617"/>
    </source>
</evidence>
<accession>A0ABV2X6Y4</accession>
<comment type="similarity">
    <text evidence="1 7">Belongs to the cytochrome P450 family.</text>
</comment>
<evidence type="ECO:0000256" key="5">
    <source>
        <dbReference type="ARBA" id="ARBA00023004"/>
    </source>
</evidence>
<gene>
    <name evidence="8" type="ORF">ABZ507_07475</name>
</gene>
<dbReference type="InterPro" id="IPR017972">
    <property type="entry name" value="Cyt_P450_CS"/>
</dbReference>
<evidence type="ECO:0000256" key="4">
    <source>
        <dbReference type="ARBA" id="ARBA00023002"/>
    </source>
</evidence>